<dbReference type="InterPro" id="IPR009057">
    <property type="entry name" value="Homeodomain-like_sf"/>
</dbReference>
<dbReference type="PANTHER" id="PTHR30055:SF229">
    <property type="entry name" value="HTH-TYPE TRANSCRIPTIONAL REPRESSOR RV1474C"/>
    <property type="match status" value="1"/>
</dbReference>
<evidence type="ECO:0000256" key="1">
    <source>
        <dbReference type="ARBA" id="ARBA00022491"/>
    </source>
</evidence>
<reference evidence="7 8" key="1">
    <citation type="submission" date="2019-01" db="EMBL/GenBank/DDBJ databases">
        <title>Agromyces.</title>
        <authorList>
            <person name="Li J."/>
        </authorList>
    </citation>
    <scope>NUCLEOTIDE SEQUENCE [LARGE SCALE GENOMIC DNA]</scope>
    <source>
        <strain evidence="7 8">DSM 15934</strain>
    </source>
</reference>
<dbReference type="EMBL" id="SDPN01000033">
    <property type="protein sequence ID" value="RXZ68092.1"/>
    <property type="molecule type" value="Genomic_DNA"/>
</dbReference>
<evidence type="ECO:0000259" key="6">
    <source>
        <dbReference type="PROSITE" id="PS50977"/>
    </source>
</evidence>
<organism evidence="7 8">
    <name type="scientific">Agromyces albus</name>
    <dbReference type="NCBI Taxonomy" id="205332"/>
    <lineage>
        <taxon>Bacteria</taxon>
        <taxon>Bacillati</taxon>
        <taxon>Actinomycetota</taxon>
        <taxon>Actinomycetes</taxon>
        <taxon>Micrococcales</taxon>
        <taxon>Microbacteriaceae</taxon>
        <taxon>Agromyces</taxon>
    </lineage>
</organism>
<dbReference type="SUPFAM" id="SSF46689">
    <property type="entry name" value="Homeodomain-like"/>
    <property type="match status" value="1"/>
</dbReference>
<keyword evidence="1" id="KW-0678">Repressor</keyword>
<dbReference type="AlphaFoldDB" id="A0A4Q2KW86"/>
<dbReference type="PANTHER" id="PTHR30055">
    <property type="entry name" value="HTH-TYPE TRANSCRIPTIONAL REGULATOR RUTR"/>
    <property type="match status" value="1"/>
</dbReference>
<dbReference type="Proteomes" id="UP000293865">
    <property type="component" value="Unassembled WGS sequence"/>
</dbReference>
<accession>A0A4Q2KW86</accession>
<dbReference type="InterPro" id="IPR039538">
    <property type="entry name" value="BetI_C"/>
</dbReference>
<dbReference type="OrthoDB" id="9816296at2"/>
<keyword evidence="2" id="KW-0805">Transcription regulation</keyword>
<proteinExistence type="predicted"/>
<evidence type="ECO:0000313" key="8">
    <source>
        <dbReference type="Proteomes" id="UP000293865"/>
    </source>
</evidence>
<dbReference type="SUPFAM" id="SSF48498">
    <property type="entry name" value="Tetracyclin repressor-like, C-terminal domain"/>
    <property type="match status" value="1"/>
</dbReference>
<keyword evidence="3 5" id="KW-0238">DNA-binding</keyword>
<evidence type="ECO:0000256" key="5">
    <source>
        <dbReference type="PROSITE-ProRule" id="PRU00335"/>
    </source>
</evidence>
<evidence type="ECO:0000256" key="3">
    <source>
        <dbReference type="ARBA" id="ARBA00023125"/>
    </source>
</evidence>
<evidence type="ECO:0000256" key="2">
    <source>
        <dbReference type="ARBA" id="ARBA00023015"/>
    </source>
</evidence>
<dbReference type="InterPro" id="IPR036271">
    <property type="entry name" value="Tet_transcr_reg_TetR-rel_C_sf"/>
</dbReference>
<comment type="caution">
    <text evidence="7">The sequence shown here is derived from an EMBL/GenBank/DDBJ whole genome shotgun (WGS) entry which is preliminary data.</text>
</comment>
<dbReference type="Pfam" id="PF13977">
    <property type="entry name" value="TetR_C_6"/>
    <property type="match status" value="1"/>
</dbReference>
<dbReference type="GO" id="GO:0000976">
    <property type="term" value="F:transcription cis-regulatory region binding"/>
    <property type="evidence" value="ECO:0007669"/>
    <property type="project" value="TreeGrafter"/>
</dbReference>
<feature type="DNA-binding region" description="H-T-H motif" evidence="5">
    <location>
        <begin position="31"/>
        <end position="50"/>
    </location>
</feature>
<dbReference type="InterPro" id="IPR001647">
    <property type="entry name" value="HTH_TetR"/>
</dbReference>
<dbReference type="Gene3D" id="1.10.357.10">
    <property type="entry name" value="Tetracycline Repressor, domain 2"/>
    <property type="match status" value="1"/>
</dbReference>
<dbReference type="Pfam" id="PF00440">
    <property type="entry name" value="TetR_N"/>
    <property type="match status" value="1"/>
</dbReference>
<keyword evidence="4" id="KW-0804">Transcription</keyword>
<feature type="domain" description="HTH tetR-type" evidence="6">
    <location>
        <begin position="8"/>
        <end position="68"/>
    </location>
</feature>
<evidence type="ECO:0000256" key="4">
    <source>
        <dbReference type="ARBA" id="ARBA00023163"/>
    </source>
</evidence>
<dbReference type="InterPro" id="IPR050109">
    <property type="entry name" value="HTH-type_TetR-like_transc_reg"/>
</dbReference>
<sequence>MPKIVDYEERRKELGTALLEVLARDGIEGVSVRSVAAQAGWTRGVIAHYFSDRDELLLYAYRLALQREHAMVRNRDGDPVGRLVALLVRALPIDEASSLDYRIFLGLLGRLADRPDLAASLASDHAAYEARVLDAVGFAIDSGAIRTALSAETLANMLSIYVDGLTVGCAINPHQITQANLEAQITAFLRTVARTDTTQTEPSDAPH</sequence>
<evidence type="ECO:0000313" key="7">
    <source>
        <dbReference type="EMBL" id="RXZ68092.1"/>
    </source>
</evidence>
<gene>
    <name evidence="7" type="ORF">ESP51_15150</name>
</gene>
<dbReference type="GO" id="GO:0003700">
    <property type="term" value="F:DNA-binding transcription factor activity"/>
    <property type="evidence" value="ECO:0007669"/>
    <property type="project" value="TreeGrafter"/>
</dbReference>
<dbReference type="PROSITE" id="PS50977">
    <property type="entry name" value="HTH_TETR_2"/>
    <property type="match status" value="1"/>
</dbReference>
<protein>
    <submittedName>
        <fullName evidence="7">TetR/AcrR family transcriptional regulator</fullName>
    </submittedName>
</protein>
<name>A0A4Q2KW86_9MICO</name>
<keyword evidence="8" id="KW-1185">Reference proteome</keyword>